<reference evidence="11" key="1">
    <citation type="submission" date="2023-06" db="EMBL/GenBank/DDBJ databases">
        <title>Genome-scale phylogeny and comparative genomics of the fungal order Sordariales.</title>
        <authorList>
            <consortium name="Lawrence Berkeley National Laboratory"/>
            <person name="Hensen N."/>
            <person name="Bonometti L."/>
            <person name="Westerberg I."/>
            <person name="Brannstrom I.O."/>
            <person name="Guillou S."/>
            <person name="Cros-Aarteil S."/>
            <person name="Calhoun S."/>
            <person name="Haridas S."/>
            <person name="Kuo A."/>
            <person name="Mondo S."/>
            <person name="Pangilinan J."/>
            <person name="Riley R."/>
            <person name="LaButti K."/>
            <person name="Andreopoulos B."/>
            <person name="Lipzen A."/>
            <person name="Chen C."/>
            <person name="Yanf M."/>
            <person name="Daum C."/>
            <person name="Ng V."/>
            <person name="Clum A."/>
            <person name="Steindorff A."/>
            <person name="Ohm R."/>
            <person name="Martin F."/>
            <person name="Silar P."/>
            <person name="Natvig D."/>
            <person name="Lalanne C."/>
            <person name="Gautier V."/>
            <person name="Ament-velasquez S.L."/>
            <person name="Kruys A."/>
            <person name="Hutchinson M.I."/>
            <person name="Powell A.J."/>
            <person name="Barry K."/>
            <person name="Miller A.N."/>
            <person name="Grigoriev I.V."/>
            <person name="Debuchy R."/>
            <person name="Gladieux P."/>
            <person name="Thoren M.H."/>
            <person name="Johannesson H."/>
        </authorList>
    </citation>
    <scope>NUCLEOTIDE SEQUENCE</scope>
    <source>
        <strain evidence="11">SMH3187-1</strain>
    </source>
</reference>
<comment type="similarity">
    <text evidence="2 9">Belongs to the SLX4 family.</text>
</comment>
<evidence type="ECO:0000256" key="10">
    <source>
        <dbReference type="SAM" id="MobiDB-lite"/>
    </source>
</evidence>
<feature type="compositionally biased region" description="Low complexity" evidence="10">
    <location>
        <begin position="704"/>
        <end position="724"/>
    </location>
</feature>
<evidence type="ECO:0000256" key="7">
    <source>
        <dbReference type="ARBA" id="ARBA00023242"/>
    </source>
</evidence>
<dbReference type="GO" id="GO:0006310">
    <property type="term" value="P:DNA recombination"/>
    <property type="evidence" value="ECO:0007669"/>
    <property type="project" value="UniProtKB-UniRule"/>
</dbReference>
<proteinExistence type="inferred from homology"/>
<dbReference type="InterPro" id="IPR017956">
    <property type="entry name" value="AT_hook_DNA-bd_motif"/>
</dbReference>
<sequence length="951" mass="102002">MSEDRSLICISSSPEFPSLAELITKRPKKPTLRTGSNAAPIPDDVPTTFSTGTRASQMETKAVSVEVGLPGSRPLIATNSIIGIALDSSPLLAPVELPLEVPKKKPRATKATGATRKKKAGTEISAETAEGPISEVASGEPPIAAVAEAKPARKKRLAKTAADGQTTLPKGRVTKPSAKRKVSAKKTESVSRQFSKEPSVPTDSPEARPDPSEGGPFGLEPAIRRKTDWTPPPDDLRLVDDSSAVEEMASTATVLKEASGDLFKSLQDTFGHKEEEQVNGRPFTAADILGKRKLLQMCATITTSEATSKSTTPEVSPAKSKAPKKKPRTITDLAMAAYRVAEEPQPLVVIEAPKQGSIVGYLDGEGVAAESVGGKNATKKPAKPRASRKKPEPKKPILLSPTSAMTQVSRQDFVFGTASQLATEEDPELLRALHEAMKASNFPDDDLFRSSSPVAAELALWRRRGNKLWVAGARDDDGDLLDIEVIDMTESPVVPNPFAALLQETLPTLPKGKEKEASPPRGSHHVPIELSSDFSSFDATPLPKSHFFMTHVTDARLVAEPTTPAPSLRYTVPDPGSVTVNFDLEPPPSNQEHNSILSQPQSVVSPKPMAATKAKAKVAAKKAAPKAKEQLKLPEEVAEEEATEVAGEQVAMGPLLPKYELFTDAQLTKEIASYGFKAVKKRTAMIELLQQCWAHKHKTAVSASGATAATKPASASAPTPASPSRPKGRPKKAVAAEPAQPVKKPRGRPRKDATVTSPSKPATTKTKATATSSKASKSAVAVAPETMEPPAPATPKRRKAAAKAVVEIPDSDHSDSDAFASSPMLSPERREDVFSSPARGDLELSITEDTEMSLMAGSPTTREMEVFDYITKAVMTEPPTRDVTEPSWHEKMLMYDPVILEDLAAWLNLGQLDRVGYDGEVAAREVKSWCESKSICCLWRVNLKGRERKRL</sequence>
<dbReference type="GO" id="GO:0003677">
    <property type="term" value="F:DNA binding"/>
    <property type="evidence" value="ECO:0007669"/>
    <property type="project" value="InterPro"/>
</dbReference>
<evidence type="ECO:0000256" key="6">
    <source>
        <dbReference type="ARBA" id="ARBA00023204"/>
    </source>
</evidence>
<keyword evidence="6 9" id="KW-0234">DNA repair</keyword>
<feature type="region of interest" description="Disordered" evidence="10">
    <location>
        <begin position="369"/>
        <end position="403"/>
    </location>
</feature>
<evidence type="ECO:0000256" key="8">
    <source>
        <dbReference type="ARBA" id="ARBA00029496"/>
    </source>
</evidence>
<accession>A0AA40EUE9</accession>
<dbReference type="InterPro" id="IPR027784">
    <property type="entry name" value="Slx4_ascomycetes"/>
</dbReference>
<comment type="function">
    <text evidence="9">Regulatory subunit of the SLX1-SLX4 structure-specific endonuclease that resolves DNA secondary structures generated during DNA repair and recombination. Has endonuclease activity towards branched DNA substrates, introducing single-strand cuts in duplex DNA close to junctions with ss-DNA.</text>
</comment>
<feature type="compositionally biased region" description="Basic residues" evidence="10">
    <location>
        <begin position="377"/>
        <end position="388"/>
    </location>
</feature>
<feature type="region of interest" description="Disordered" evidence="10">
    <location>
        <begin position="26"/>
        <end position="57"/>
    </location>
</feature>
<dbReference type="PRINTS" id="PR00929">
    <property type="entry name" value="ATHOOK"/>
</dbReference>
<dbReference type="GO" id="GO:0033557">
    <property type="term" value="C:Slx1-Slx4 complex"/>
    <property type="evidence" value="ECO:0007669"/>
    <property type="project" value="UniProtKB-UniRule"/>
</dbReference>
<dbReference type="AlphaFoldDB" id="A0AA40EUE9"/>
<dbReference type="InterPro" id="IPR018574">
    <property type="entry name" value="Structure-sp_endonuc_su_Slx4"/>
</dbReference>
<evidence type="ECO:0000313" key="12">
    <source>
        <dbReference type="Proteomes" id="UP001172155"/>
    </source>
</evidence>
<evidence type="ECO:0000256" key="9">
    <source>
        <dbReference type="HAMAP-Rule" id="MF_03110"/>
    </source>
</evidence>
<keyword evidence="5 9" id="KW-0233">DNA recombination</keyword>
<keyword evidence="7 9" id="KW-0539">Nucleus</keyword>
<comment type="PTM">
    <text evidence="9">Phosphorylated in response to DNA damage.</text>
</comment>
<comment type="subunit">
    <text evidence="9">Forms a heterodimer with SLX1.</text>
</comment>
<evidence type="ECO:0000256" key="4">
    <source>
        <dbReference type="ARBA" id="ARBA00022763"/>
    </source>
</evidence>
<feature type="region of interest" description="Disordered" evidence="10">
    <location>
        <begin position="104"/>
        <end position="240"/>
    </location>
</feature>
<evidence type="ECO:0000256" key="1">
    <source>
        <dbReference type="ARBA" id="ARBA00004123"/>
    </source>
</evidence>
<gene>
    <name evidence="9" type="primary">SLX4</name>
    <name evidence="11" type="ORF">B0T18DRAFT_409935</name>
</gene>
<comment type="subcellular location">
    <subcellularLocation>
        <location evidence="1 9">Nucleus</location>
    </subcellularLocation>
</comment>
<evidence type="ECO:0000256" key="5">
    <source>
        <dbReference type="ARBA" id="ARBA00023172"/>
    </source>
</evidence>
<dbReference type="Pfam" id="PF09494">
    <property type="entry name" value="Slx4"/>
    <property type="match status" value="1"/>
</dbReference>
<dbReference type="HAMAP" id="MF_03110">
    <property type="entry name" value="Endonuc_su_Slx4"/>
    <property type="match status" value="1"/>
</dbReference>
<dbReference type="Proteomes" id="UP001172155">
    <property type="component" value="Unassembled WGS sequence"/>
</dbReference>
<feature type="compositionally biased region" description="Polar residues" evidence="10">
    <location>
        <begin position="303"/>
        <end position="314"/>
    </location>
</feature>
<keyword evidence="4 9" id="KW-0227">DNA damage</keyword>
<evidence type="ECO:0000256" key="3">
    <source>
        <dbReference type="ARBA" id="ARBA00022553"/>
    </source>
</evidence>
<dbReference type="GO" id="GO:0017108">
    <property type="term" value="F:5'-flap endonuclease activity"/>
    <property type="evidence" value="ECO:0007669"/>
    <property type="project" value="InterPro"/>
</dbReference>
<dbReference type="CDD" id="cd22999">
    <property type="entry name" value="SAP_SLX4"/>
    <property type="match status" value="1"/>
</dbReference>
<feature type="region of interest" description="Disordered" evidence="10">
    <location>
        <begin position="704"/>
        <end position="835"/>
    </location>
</feature>
<dbReference type="GO" id="GO:0006260">
    <property type="term" value="P:DNA replication"/>
    <property type="evidence" value="ECO:0007669"/>
    <property type="project" value="InterPro"/>
</dbReference>
<keyword evidence="12" id="KW-1185">Reference proteome</keyword>
<feature type="region of interest" description="Disordered" evidence="10">
    <location>
        <begin position="303"/>
        <end position="328"/>
    </location>
</feature>
<organism evidence="11 12">
    <name type="scientific">Schizothecium vesticola</name>
    <dbReference type="NCBI Taxonomy" id="314040"/>
    <lineage>
        <taxon>Eukaryota</taxon>
        <taxon>Fungi</taxon>
        <taxon>Dikarya</taxon>
        <taxon>Ascomycota</taxon>
        <taxon>Pezizomycotina</taxon>
        <taxon>Sordariomycetes</taxon>
        <taxon>Sordariomycetidae</taxon>
        <taxon>Sordariales</taxon>
        <taxon>Schizotheciaceae</taxon>
        <taxon>Schizothecium</taxon>
    </lineage>
</organism>
<feature type="compositionally biased region" description="Basic and acidic residues" evidence="10">
    <location>
        <begin position="222"/>
        <end position="240"/>
    </location>
</feature>
<dbReference type="EMBL" id="JAUKUD010000004">
    <property type="protein sequence ID" value="KAK0745661.1"/>
    <property type="molecule type" value="Genomic_DNA"/>
</dbReference>
<evidence type="ECO:0000256" key="2">
    <source>
        <dbReference type="ARBA" id="ARBA00006661"/>
    </source>
</evidence>
<feature type="compositionally biased region" description="Low complexity" evidence="10">
    <location>
        <begin position="754"/>
        <end position="786"/>
    </location>
</feature>
<evidence type="ECO:0000313" key="11">
    <source>
        <dbReference type="EMBL" id="KAK0745661.1"/>
    </source>
</evidence>
<dbReference type="GO" id="GO:0006281">
    <property type="term" value="P:DNA repair"/>
    <property type="evidence" value="ECO:0007669"/>
    <property type="project" value="UniProtKB-UniRule"/>
</dbReference>
<keyword evidence="3 9" id="KW-0597">Phosphoprotein</keyword>
<protein>
    <recommendedName>
        <fullName evidence="8 9">Structure-specific endonuclease subunit SLX4</fullName>
    </recommendedName>
</protein>
<feature type="compositionally biased region" description="Polar residues" evidence="10">
    <location>
        <begin position="47"/>
        <end position="57"/>
    </location>
</feature>
<comment type="caution">
    <text evidence="11">The sequence shown here is derived from an EMBL/GenBank/DDBJ whole genome shotgun (WGS) entry which is preliminary data.</text>
</comment>
<name>A0AA40EUE9_9PEZI</name>